<keyword evidence="1" id="KW-0677">Repeat</keyword>
<protein>
    <recommendedName>
        <fullName evidence="2">MucBP domain-containing protein</fullName>
    </recommendedName>
</protein>
<keyword evidence="5" id="KW-1185">Reference proteome</keyword>
<accession>A0A0S3KEF8</accession>
<gene>
    <name evidence="3" type="ORF">ATZ33_14700</name>
    <name evidence="4" type="ORF">RV15_GL000100</name>
</gene>
<evidence type="ECO:0000313" key="3">
    <source>
        <dbReference type="EMBL" id="ALS02580.1"/>
    </source>
</evidence>
<dbReference type="Proteomes" id="UP000183039">
    <property type="component" value="Unassembled WGS sequence"/>
</dbReference>
<evidence type="ECO:0000259" key="2">
    <source>
        <dbReference type="Pfam" id="PF06458"/>
    </source>
</evidence>
<evidence type="ECO:0000313" key="5">
    <source>
        <dbReference type="Proteomes" id="UP000065511"/>
    </source>
</evidence>
<dbReference type="AlphaFoldDB" id="A0A0S3KEF8"/>
<feature type="domain" description="MucBP" evidence="2">
    <location>
        <begin position="787"/>
        <end position="846"/>
    </location>
</feature>
<reference evidence="3 5" key="2">
    <citation type="submission" date="2015-12" db="EMBL/GenBank/DDBJ databases">
        <authorList>
            <person name="Lauer A."/>
            <person name="Humrighouse B."/>
            <person name="Loparev V."/>
            <person name="Shewmaker P.L."/>
            <person name="Whitney A.M."/>
            <person name="McLaughlin R.W."/>
        </authorList>
    </citation>
    <scope>NUCLEOTIDE SEQUENCE [LARGE SCALE GENOMIC DNA]</scope>
    <source>
        <strain evidence="3 5">LMG 23085</strain>
    </source>
</reference>
<evidence type="ECO:0000313" key="4">
    <source>
        <dbReference type="EMBL" id="OJG93498.1"/>
    </source>
</evidence>
<dbReference type="InterPro" id="IPR009459">
    <property type="entry name" value="MucBP_dom"/>
</dbReference>
<organism evidence="4 6">
    <name type="scientific">Enterococcus silesiacus</name>
    <dbReference type="NCBI Taxonomy" id="332949"/>
    <lineage>
        <taxon>Bacteria</taxon>
        <taxon>Bacillati</taxon>
        <taxon>Bacillota</taxon>
        <taxon>Bacilli</taxon>
        <taxon>Lactobacillales</taxon>
        <taxon>Enterococcaceae</taxon>
        <taxon>Enterococcus</taxon>
    </lineage>
</organism>
<dbReference type="EMBL" id="JXLC01000001">
    <property type="protein sequence ID" value="OJG93498.1"/>
    <property type="molecule type" value="Genomic_DNA"/>
</dbReference>
<dbReference type="EMBL" id="CP013614">
    <property type="protein sequence ID" value="ALS02580.1"/>
    <property type="molecule type" value="Genomic_DNA"/>
</dbReference>
<dbReference type="KEGG" id="ess:ATZ33_14700"/>
<name>A0A0S3KEF8_9ENTE</name>
<sequence>MKKKIIGLVMAAGVILSSLLIYSVGNNQIKAEEVANTGSKSSVDPSSLRVKFPDYSQLPWQSLPLGVHAFNERSFDTSSAGATLGWHYGRSSDKVIPDFSGANLEELKMNLDYGVTPTTELNGYVPYGTSGGLFNTEEEEPIAGGWTVYRRGFPVSSAPIIFAQGDKVIEPLSQFGHGDPNLNQPAAIASNVKVYTTGTAIPEKAIKVEYELKNNPAVKTANMFEFHVKVESVARILAGKTVSANSLKVTNLSEKKLENFVLGSQYDIDLLGTYNRGYGQDVSDNTLPVKFLGHNRGVKYTAHYLKRTKYVDHFLLNFYFDTLDKPDNWSVKQIRPLGQVESFYDPAYSGFSGPTASGQENNNTPAPAGSIAYSAEQKDPKITAAYNTALYMKNQPVDLEKNQSTGYTFNTAAGVMDAKQPLIFVDSPTAYYTGESPQKVSGTVMDYKATTTSLDVMYSFNAKGPFKKATTVSSYVPGVDKEWSFEIPTAELAPITKEKIVYLKTVNNGNVESTVVQQLLEHNVAPTLTADKSVDWFMTGSSYTINGQWKEADGDAVSLYYSLDGGAPKQFESSLVNSPANTDRKFSSVIAAAELGDTAHQLSVWAEDSRTGESAVETWTISPHNQPNASANLAIATPEIFEGETVVFTSTFQNSAPAPSIWRDVLYETTEVFPEHVKVDTTTVKLNGQAIAATDIEFGADRKLKVKLGEIKPGIEMNLTYNVMSEISNPPILTPIEVNQAYKVSGITADETVVTAVSGELKGFTIKPRIAEIKISHVKEGSDPETSLASEPVRSGLIGTEETVSAKAIDGYILSKVTIDGVEQTPYANSAKVKFGESSEVKFYYQNKPNLTAKLDIALPEISEGEKVTFTSTIQNTVAAPSVLNDVLYKTTEAFPENVDVDLTSVKLNGQAIPKENVVLGSARRLNVKLGQLEPSIEYKLTYDVVSKITTPPLMTPLKVDQAYTVTGKNVDASVSEASSGALQSFTIKPRIDSIYTLHLEEGSERELAEEPDASGIVGEKVTISAKKIDGYVLSKVLIDEVEQETVSNEVTVTYGENYLVEFYYTGVLEIKSAPTGFDFGVVPSSYEKVRVESALAKGDPLVITDNRLGNQNWTLNATLTTPLSNKSGKILPDVIRYKNGNEEIKLRGEGMPIVTRETTTTGDYSISDTWSSTGDGFKMEVAPGIVNELGNYHAEILFEMGITP</sequence>
<reference evidence="4 6" key="1">
    <citation type="submission" date="2014-12" db="EMBL/GenBank/DDBJ databases">
        <title>Draft genome sequences of 29 type strains of Enterococci.</title>
        <authorList>
            <person name="Zhong Z."/>
            <person name="Sun Z."/>
            <person name="Liu W."/>
            <person name="Zhang W."/>
            <person name="Zhang H."/>
        </authorList>
    </citation>
    <scope>NUCLEOTIDE SEQUENCE [LARGE SCALE GENOMIC DNA]</scope>
    <source>
        <strain evidence="4 6">DSM 22801</strain>
    </source>
</reference>
<dbReference type="RefSeq" id="WP_071876102.1">
    <property type="nucleotide sequence ID" value="NZ_JXLC01000001.1"/>
</dbReference>
<dbReference type="Proteomes" id="UP000065511">
    <property type="component" value="Chromosome"/>
</dbReference>
<evidence type="ECO:0000256" key="1">
    <source>
        <dbReference type="ARBA" id="ARBA00022737"/>
    </source>
</evidence>
<dbReference type="OrthoDB" id="2193809at2"/>
<feature type="domain" description="MucBP" evidence="2">
    <location>
        <begin position="1006"/>
        <end position="1055"/>
    </location>
</feature>
<dbReference type="Pfam" id="PF06458">
    <property type="entry name" value="MucBP"/>
    <property type="match status" value="2"/>
</dbReference>
<evidence type="ECO:0000313" key="6">
    <source>
        <dbReference type="Proteomes" id="UP000183039"/>
    </source>
</evidence>
<proteinExistence type="predicted"/>